<gene>
    <name evidence="1" type="ORF">BV25DRAFT_1918510</name>
</gene>
<name>A0ACB8SU66_9AGAM</name>
<organism evidence="1 2">
    <name type="scientific">Artomyces pyxidatus</name>
    <dbReference type="NCBI Taxonomy" id="48021"/>
    <lineage>
        <taxon>Eukaryota</taxon>
        <taxon>Fungi</taxon>
        <taxon>Dikarya</taxon>
        <taxon>Basidiomycota</taxon>
        <taxon>Agaricomycotina</taxon>
        <taxon>Agaricomycetes</taxon>
        <taxon>Russulales</taxon>
        <taxon>Auriscalpiaceae</taxon>
        <taxon>Artomyces</taxon>
    </lineage>
</organism>
<accession>A0ACB8SU66</accession>
<sequence>MHKLSQAGLVLVCCNYASAAIVNGIPNVQLDAGTFIGNLSGNVSQFLGIPFAQPPVGNLRFHLPKPNAPYTGIHDATGYGLACIQQSSNATIPSNIDPIALQFLELSASSIQASDQSEDCLTINVMAPANASGSSKLPVVAWIYGGGFETGGTASQTLGGSVIVQRSIELGQPVIFVSFNYRLNALGFLAGAEVAKKGLGNLGLHDQRQALRWVHKYVHAFGGDPDKVTIWGQSAGSMSVGLQMITNGGNTEGLFRAAFMHSGSPVGAGTLADGQPYYDALVAGVGCSRSNDTLQCLREVSIDQLTVAINNTPNMDSFQSLNLVWAPRVDGVFLKDYPQHLVKQGSVANIPFISGDVDDEGTAFSLTSVNLTTNQAVHDYFHENYFPKTSTQDIEKLLQLYPNDTSLGSPFDTGTASALTPQYKRIAAIQGDLVFQAPRRFLLQQRSSRQKAYSFLSKTFKYIPDLGSAHGTDLLDIYGPGILTDYLIRFATTLDPNGDTGIFWPHYTVETPKLLTLWDGATPVNITNDTYRAKGMQFLTELSLADPTNI</sequence>
<comment type="caution">
    <text evidence="1">The sequence shown here is derived from an EMBL/GenBank/DDBJ whole genome shotgun (WGS) entry which is preliminary data.</text>
</comment>
<dbReference type="Proteomes" id="UP000814140">
    <property type="component" value="Unassembled WGS sequence"/>
</dbReference>
<reference evidence="1" key="2">
    <citation type="journal article" date="2022" name="New Phytol.">
        <title>Evolutionary transition to the ectomycorrhizal habit in the genomes of a hyperdiverse lineage of mushroom-forming fungi.</title>
        <authorList>
            <person name="Looney B."/>
            <person name="Miyauchi S."/>
            <person name="Morin E."/>
            <person name="Drula E."/>
            <person name="Courty P.E."/>
            <person name="Kohler A."/>
            <person name="Kuo A."/>
            <person name="LaButti K."/>
            <person name="Pangilinan J."/>
            <person name="Lipzen A."/>
            <person name="Riley R."/>
            <person name="Andreopoulos W."/>
            <person name="He G."/>
            <person name="Johnson J."/>
            <person name="Nolan M."/>
            <person name="Tritt A."/>
            <person name="Barry K.W."/>
            <person name="Grigoriev I.V."/>
            <person name="Nagy L.G."/>
            <person name="Hibbett D."/>
            <person name="Henrissat B."/>
            <person name="Matheny P.B."/>
            <person name="Labbe J."/>
            <person name="Martin F.M."/>
        </authorList>
    </citation>
    <scope>NUCLEOTIDE SEQUENCE</scope>
    <source>
        <strain evidence="1">HHB10654</strain>
    </source>
</reference>
<evidence type="ECO:0000313" key="2">
    <source>
        <dbReference type="Proteomes" id="UP000814140"/>
    </source>
</evidence>
<evidence type="ECO:0000313" key="1">
    <source>
        <dbReference type="EMBL" id="KAI0059490.1"/>
    </source>
</evidence>
<protein>
    <submittedName>
        <fullName evidence="1">Carotenoid ester lipase</fullName>
    </submittedName>
</protein>
<reference evidence="1" key="1">
    <citation type="submission" date="2021-03" db="EMBL/GenBank/DDBJ databases">
        <authorList>
            <consortium name="DOE Joint Genome Institute"/>
            <person name="Ahrendt S."/>
            <person name="Looney B.P."/>
            <person name="Miyauchi S."/>
            <person name="Morin E."/>
            <person name="Drula E."/>
            <person name="Courty P.E."/>
            <person name="Chicoki N."/>
            <person name="Fauchery L."/>
            <person name="Kohler A."/>
            <person name="Kuo A."/>
            <person name="Labutti K."/>
            <person name="Pangilinan J."/>
            <person name="Lipzen A."/>
            <person name="Riley R."/>
            <person name="Andreopoulos W."/>
            <person name="He G."/>
            <person name="Johnson J."/>
            <person name="Barry K.W."/>
            <person name="Grigoriev I.V."/>
            <person name="Nagy L."/>
            <person name="Hibbett D."/>
            <person name="Henrissat B."/>
            <person name="Matheny P.B."/>
            <person name="Labbe J."/>
            <person name="Martin F."/>
        </authorList>
    </citation>
    <scope>NUCLEOTIDE SEQUENCE</scope>
    <source>
        <strain evidence="1">HHB10654</strain>
    </source>
</reference>
<proteinExistence type="predicted"/>
<keyword evidence="2" id="KW-1185">Reference proteome</keyword>
<dbReference type="EMBL" id="MU277226">
    <property type="protein sequence ID" value="KAI0059490.1"/>
    <property type="molecule type" value="Genomic_DNA"/>
</dbReference>